<evidence type="ECO:0000256" key="8">
    <source>
        <dbReference type="ARBA" id="ARBA00023136"/>
    </source>
</evidence>
<dbReference type="Proteomes" id="UP000232638">
    <property type="component" value="Chromosome"/>
</dbReference>
<keyword evidence="8 9" id="KW-0472">Membrane</keyword>
<evidence type="ECO:0000256" key="1">
    <source>
        <dbReference type="ARBA" id="ARBA00004162"/>
    </source>
</evidence>
<evidence type="ECO:0000256" key="9">
    <source>
        <dbReference type="HAMAP-Rule" id="MF_00236"/>
    </source>
</evidence>
<dbReference type="EMBL" id="CP020370">
    <property type="protein sequence ID" value="AUB84690.1"/>
    <property type="molecule type" value="Genomic_DNA"/>
</dbReference>
<reference evidence="11 12" key="1">
    <citation type="submission" date="2017-03" db="EMBL/GenBank/DDBJ databases">
        <title>Complete genome sequence of Candidatus 'Thiodictyon syntrophicum' sp. nov. strain Cad16T, a photolithoautotroph purple sulfur bacterium isolated from an alpine meromictic lake.</title>
        <authorList>
            <person name="Luedin S.M."/>
            <person name="Pothier J.F."/>
            <person name="Danza F."/>
            <person name="Storelli N."/>
            <person name="Wittwer M."/>
            <person name="Tonolla M."/>
        </authorList>
    </citation>
    <scope>NUCLEOTIDE SEQUENCE [LARGE SCALE GENOMIC DNA]</scope>
    <source>
        <strain evidence="11 12">Cad16T</strain>
    </source>
</reference>
<dbReference type="InterPro" id="IPR003369">
    <property type="entry name" value="TatA/B/E"/>
</dbReference>
<keyword evidence="4 9" id="KW-0812">Transmembrane</keyword>
<evidence type="ECO:0000256" key="6">
    <source>
        <dbReference type="ARBA" id="ARBA00022989"/>
    </source>
</evidence>
<dbReference type="PANTHER" id="PTHR42982:SF1">
    <property type="entry name" value="SEC-INDEPENDENT PROTEIN TRANSLOCASE PROTEIN TATA"/>
    <property type="match status" value="1"/>
</dbReference>
<keyword evidence="5 9" id="KW-0653">Protein transport</keyword>
<comment type="function">
    <text evidence="9">Part of the twin-arginine translocation (Tat) system that transports large folded proteins containing a characteristic twin-arginine motif in their signal peptide across membranes. TatA could form the protein-conducting channel of the Tat system.</text>
</comment>
<dbReference type="NCBIfam" id="NF002813">
    <property type="entry name" value="PRK02958.1"/>
    <property type="match status" value="1"/>
</dbReference>
<evidence type="ECO:0000256" key="3">
    <source>
        <dbReference type="ARBA" id="ARBA00022475"/>
    </source>
</evidence>
<evidence type="ECO:0000313" key="12">
    <source>
        <dbReference type="Proteomes" id="UP000232638"/>
    </source>
</evidence>
<feature type="region of interest" description="Disordered" evidence="10">
    <location>
        <begin position="42"/>
        <end position="93"/>
    </location>
</feature>
<sequence length="93" mass="9756">MGLGGLHVWHLLILLVVVLLVFGTKKLKNIGQDLGDAVKGFRSAMGSGEKGEEPKQIDESAPRRVADPAPTAARSKVGATPAAGDPRSDWPNS</sequence>
<evidence type="ECO:0000256" key="10">
    <source>
        <dbReference type="SAM" id="MobiDB-lite"/>
    </source>
</evidence>
<dbReference type="GO" id="GO:0008320">
    <property type="term" value="F:protein transmembrane transporter activity"/>
    <property type="evidence" value="ECO:0007669"/>
    <property type="project" value="UniProtKB-UniRule"/>
</dbReference>
<dbReference type="AlphaFoldDB" id="A0A2K8UGL3"/>
<dbReference type="NCBIfam" id="TIGR01411">
    <property type="entry name" value="tatAE"/>
    <property type="match status" value="1"/>
</dbReference>
<dbReference type="Pfam" id="PF02416">
    <property type="entry name" value="TatA_B_E"/>
    <property type="match status" value="1"/>
</dbReference>
<dbReference type="KEGG" id="tsy:THSYN_07905"/>
<proteinExistence type="inferred from homology"/>
<gene>
    <name evidence="9" type="primary">tatA</name>
    <name evidence="11" type="ORF">THSYN_07905</name>
</gene>
<feature type="compositionally biased region" description="Basic and acidic residues" evidence="10">
    <location>
        <begin position="49"/>
        <end position="66"/>
    </location>
</feature>
<keyword evidence="7 9" id="KW-0811">Translocation</keyword>
<keyword evidence="2 9" id="KW-0813">Transport</keyword>
<evidence type="ECO:0000256" key="7">
    <source>
        <dbReference type="ARBA" id="ARBA00023010"/>
    </source>
</evidence>
<comment type="similarity">
    <text evidence="9">Belongs to the TatA/E family.</text>
</comment>
<feature type="transmembrane region" description="Helical" evidence="9">
    <location>
        <begin position="6"/>
        <end position="24"/>
    </location>
</feature>
<dbReference type="GO" id="GO:0033281">
    <property type="term" value="C:TAT protein transport complex"/>
    <property type="evidence" value="ECO:0007669"/>
    <property type="project" value="UniProtKB-UniRule"/>
</dbReference>
<accession>A0A2K8UGL3</accession>
<dbReference type="RefSeq" id="WP_100922343.1">
    <property type="nucleotide sequence ID" value="NZ_CP020370.1"/>
</dbReference>
<protein>
    <recommendedName>
        <fullName evidence="9">Sec-independent protein translocase protein TatA</fullName>
    </recommendedName>
</protein>
<evidence type="ECO:0000313" key="11">
    <source>
        <dbReference type="EMBL" id="AUB84690.1"/>
    </source>
</evidence>
<dbReference type="GO" id="GO:0043953">
    <property type="term" value="P:protein transport by the Tat complex"/>
    <property type="evidence" value="ECO:0007669"/>
    <property type="project" value="UniProtKB-UniRule"/>
</dbReference>
<evidence type="ECO:0000256" key="2">
    <source>
        <dbReference type="ARBA" id="ARBA00022448"/>
    </source>
</evidence>
<comment type="subcellular location">
    <subcellularLocation>
        <location evidence="1 9">Cell membrane</location>
        <topology evidence="1 9">Single-pass membrane protein</topology>
    </subcellularLocation>
</comment>
<name>A0A2K8UGL3_9GAMM</name>
<evidence type="ECO:0000256" key="5">
    <source>
        <dbReference type="ARBA" id="ARBA00022927"/>
    </source>
</evidence>
<keyword evidence="6 9" id="KW-1133">Transmembrane helix</keyword>
<dbReference type="PANTHER" id="PTHR42982">
    <property type="entry name" value="SEC-INDEPENDENT PROTEIN TRANSLOCASE PROTEIN TATA"/>
    <property type="match status" value="1"/>
</dbReference>
<dbReference type="OrthoDB" id="7066617at2"/>
<dbReference type="InterPro" id="IPR006312">
    <property type="entry name" value="TatA/E"/>
</dbReference>
<evidence type="ECO:0000256" key="4">
    <source>
        <dbReference type="ARBA" id="ARBA00022692"/>
    </source>
</evidence>
<dbReference type="Gene3D" id="1.20.5.3310">
    <property type="match status" value="1"/>
</dbReference>
<keyword evidence="3 9" id="KW-1003">Cell membrane</keyword>
<organism evidence="11 12">
    <name type="scientific">Candidatus Thiodictyon syntrophicum</name>
    <dbReference type="NCBI Taxonomy" id="1166950"/>
    <lineage>
        <taxon>Bacteria</taxon>
        <taxon>Pseudomonadati</taxon>
        <taxon>Pseudomonadota</taxon>
        <taxon>Gammaproteobacteria</taxon>
        <taxon>Chromatiales</taxon>
        <taxon>Chromatiaceae</taxon>
        <taxon>Thiodictyon</taxon>
    </lineage>
</organism>
<comment type="subunit">
    <text evidence="9">The Tat system comprises two distinct complexes: a TatABC complex, containing multiple copies of TatA, TatB and TatC subunits, and a separate TatA complex, containing only TatA subunits. Substrates initially bind to the TatABC complex, which probably triggers association of the separate TatA complex to form the active translocon.</text>
</comment>
<dbReference type="HAMAP" id="MF_00236">
    <property type="entry name" value="TatA_E"/>
    <property type="match status" value="1"/>
</dbReference>
<keyword evidence="12" id="KW-1185">Reference proteome</keyword>